<feature type="transmembrane region" description="Helical" evidence="2">
    <location>
        <begin position="25"/>
        <end position="44"/>
    </location>
</feature>
<evidence type="ECO:0000313" key="4">
    <source>
        <dbReference type="Proteomes" id="UP001221686"/>
    </source>
</evidence>
<keyword evidence="2" id="KW-0472">Membrane</keyword>
<protein>
    <recommendedName>
        <fullName evidence="5">Cell division protein FtsL</fullName>
    </recommendedName>
</protein>
<reference evidence="3 4" key="1">
    <citation type="submission" date="2022-11" db="EMBL/GenBank/DDBJ databases">
        <title>Minimal conservation of predation-associated metabolite biosynthetic gene clusters underscores biosynthetic potential of Myxococcota including descriptions for ten novel species: Archangium lansinium sp. nov., Myxococcus landrumus sp. nov., Nannocystis bai.</title>
        <authorList>
            <person name="Ahearne A."/>
            <person name="Stevens C."/>
            <person name="Dowd S."/>
        </authorList>
    </citation>
    <scope>NUCLEOTIDE SEQUENCE [LARGE SCALE GENOMIC DNA]</scope>
    <source>
        <strain evidence="3 4">BB15-2</strain>
    </source>
</reference>
<evidence type="ECO:0000256" key="2">
    <source>
        <dbReference type="SAM" id="Phobius"/>
    </source>
</evidence>
<keyword evidence="2" id="KW-1133">Transmembrane helix</keyword>
<evidence type="ECO:0000256" key="1">
    <source>
        <dbReference type="SAM" id="MobiDB-lite"/>
    </source>
</evidence>
<name>A0ABT5DXF7_9BACT</name>
<organism evidence="3 4">
    <name type="scientific">Nannocystis bainbridge</name>
    <dbReference type="NCBI Taxonomy" id="2995303"/>
    <lineage>
        <taxon>Bacteria</taxon>
        <taxon>Pseudomonadati</taxon>
        <taxon>Myxococcota</taxon>
        <taxon>Polyangia</taxon>
        <taxon>Nannocystales</taxon>
        <taxon>Nannocystaceae</taxon>
        <taxon>Nannocystis</taxon>
    </lineage>
</organism>
<comment type="caution">
    <text evidence="3">The sequence shown here is derived from an EMBL/GenBank/DDBJ whole genome shotgun (WGS) entry which is preliminary data.</text>
</comment>
<feature type="region of interest" description="Disordered" evidence="1">
    <location>
        <begin position="108"/>
        <end position="140"/>
    </location>
</feature>
<feature type="compositionally biased region" description="Basic and acidic residues" evidence="1">
    <location>
        <begin position="111"/>
        <end position="127"/>
    </location>
</feature>
<dbReference type="Proteomes" id="UP001221686">
    <property type="component" value="Unassembled WGS sequence"/>
</dbReference>
<dbReference type="RefSeq" id="WP_272086781.1">
    <property type="nucleotide sequence ID" value="NZ_JAQNDL010000001.1"/>
</dbReference>
<evidence type="ECO:0000313" key="3">
    <source>
        <dbReference type="EMBL" id="MDC0718302.1"/>
    </source>
</evidence>
<accession>A0ABT5DXF7</accession>
<proteinExistence type="predicted"/>
<keyword evidence="4" id="KW-1185">Reference proteome</keyword>
<dbReference type="EMBL" id="JAQNDL010000001">
    <property type="protein sequence ID" value="MDC0718302.1"/>
    <property type="molecule type" value="Genomic_DNA"/>
</dbReference>
<evidence type="ECO:0008006" key="5">
    <source>
        <dbReference type="Google" id="ProtNLM"/>
    </source>
</evidence>
<sequence length="140" mass="15286">MSIYGPPASLARDHARRTGLQLTRVILAVIAITGLVGVAMVVLLESQDLGSHHLAVDRAETIRLEAEARHEVMRLQTAEFLPSVPIVPDLEAPPPLLRSAELLPVDAWPRPIDDDAHEPGEPERKSPAEPARLQTAEILH</sequence>
<gene>
    <name evidence="3" type="ORF">POL25_15450</name>
</gene>
<keyword evidence="2" id="KW-0812">Transmembrane</keyword>